<dbReference type="Gene3D" id="1.10.10.10">
    <property type="entry name" value="Winged helix-like DNA-binding domain superfamily/Winged helix DNA-binding domain"/>
    <property type="match status" value="1"/>
</dbReference>
<sequence>MRKQPEKSQRQALNLYVKLMRATNRVTGDIHRHLAADKLTHSQFAVLEALYHLGPLSQGELGAKILRSNANLTTVVDSLEKKDLVRRMRAPEDRRRVTVTLTDAGEKLIGRVFPRHAKIVEHEFSVLSADEQEQLATLLKKLGKGK</sequence>
<dbReference type="PROSITE" id="PS50995">
    <property type="entry name" value="HTH_MARR_2"/>
    <property type="match status" value="1"/>
</dbReference>
<name>A0A1M6IT46_MALRU</name>
<dbReference type="STRING" id="1122189.SAMN02745165_02234"/>
<dbReference type="GO" id="GO:0006950">
    <property type="term" value="P:response to stress"/>
    <property type="evidence" value="ECO:0007669"/>
    <property type="project" value="TreeGrafter"/>
</dbReference>
<proteinExistence type="predicted"/>
<dbReference type="AlphaFoldDB" id="A0A1M6IT46"/>
<reference evidence="2 3" key="1">
    <citation type="submission" date="2016-11" db="EMBL/GenBank/DDBJ databases">
        <authorList>
            <person name="Jaros S."/>
            <person name="Januszkiewicz K."/>
            <person name="Wedrychowicz H."/>
        </authorList>
    </citation>
    <scope>NUCLEOTIDE SEQUENCE [LARGE SCALE GENOMIC DNA]</scope>
    <source>
        <strain evidence="2 3">DSM 5091</strain>
    </source>
</reference>
<accession>A0A1M6IT46</accession>
<feature type="domain" description="HTH marR-type" evidence="1">
    <location>
        <begin position="12"/>
        <end position="144"/>
    </location>
</feature>
<dbReference type="InterPro" id="IPR036388">
    <property type="entry name" value="WH-like_DNA-bd_sf"/>
</dbReference>
<evidence type="ECO:0000313" key="2">
    <source>
        <dbReference type="EMBL" id="SHJ37598.1"/>
    </source>
</evidence>
<dbReference type="Pfam" id="PF01047">
    <property type="entry name" value="MarR"/>
    <property type="match status" value="1"/>
</dbReference>
<dbReference type="Proteomes" id="UP000184171">
    <property type="component" value="Unassembled WGS sequence"/>
</dbReference>
<dbReference type="InterPro" id="IPR036390">
    <property type="entry name" value="WH_DNA-bd_sf"/>
</dbReference>
<gene>
    <name evidence="2" type="ORF">SAMN02745165_02234</name>
</gene>
<evidence type="ECO:0000259" key="1">
    <source>
        <dbReference type="PROSITE" id="PS50995"/>
    </source>
</evidence>
<dbReference type="EMBL" id="FQZT01000007">
    <property type="protein sequence ID" value="SHJ37598.1"/>
    <property type="molecule type" value="Genomic_DNA"/>
</dbReference>
<dbReference type="PANTHER" id="PTHR33164:SF101">
    <property type="entry name" value="TRANSCRIPTIONAL REPRESSOR MPRA"/>
    <property type="match status" value="1"/>
</dbReference>
<dbReference type="InterPro" id="IPR000835">
    <property type="entry name" value="HTH_MarR-typ"/>
</dbReference>
<dbReference type="PRINTS" id="PR00598">
    <property type="entry name" value="HTHMARR"/>
</dbReference>
<dbReference type="SUPFAM" id="SSF46785">
    <property type="entry name" value="Winged helix' DNA-binding domain"/>
    <property type="match status" value="1"/>
</dbReference>
<protein>
    <submittedName>
        <fullName evidence="2">MarR family transcriptional regulator, 2-MHQ and catechol-resistance regulon repressor</fullName>
    </submittedName>
</protein>
<dbReference type="SMART" id="SM00347">
    <property type="entry name" value="HTH_MARR"/>
    <property type="match status" value="1"/>
</dbReference>
<dbReference type="GO" id="GO:0003700">
    <property type="term" value="F:DNA-binding transcription factor activity"/>
    <property type="evidence" value="ECO:0007669"/>
    <property type="project" value="InterPro"/>
</dbReference>
<keyword evidence="3" id="KW-1185">Reference proteome</keyword>
<dbReference type="InterPro" id="IPR039422">
    <property type="entry name" value="MarR/SlyA-like"/>
</dbReference>
<dbReference type="OrthoDB" id="9799747at2"/>
<dbReference type="PANTHER" id="PTHR33164">
    <property type="entry name" value="TRANSCRIPTIONAL REGULATOR, MARR FAMILY"/>
    <property type="match status" value="1"/>
</dbReference>
<evidence type="ECO:0000313" key="3">
    <source>
        <dbReference type="Proteomes" id="UP000184171"/>
    </source>
</evidence>
<organism evidence="2 3">
    <name type="scientific">Malonomonas rubra DSM 5091</name>
    <dbReference type="NCBI Taxonomy" id="1122189"/>
    <lineage>
        <taxon>Bacteria</taxon>
        <taxon>Pseudomonadati</taxon>
        <taxon>Thermodesulfobacteriota</taxon>
        <taxon>Desulfuromonadia</taxon>
        <taxon>Desulfuromonadales</taxon>
        <taxon>Geopsychrobacteraceae</taxon>
        <taxon>Malonomonas</taxon>
    </lineage>
</organism>
<dbReference type="RefSeq" id="WP_072908809.1">
    <property type="nucleotide sequence ID" value="NZ_FQZT01000007.1"/>
</dbReference>